<keyword evidence="2" id="KW-0808">Transferase</keyword>
<organism evidence="2 3">
    <name type="scientific">Wickerhamomyces ciferrii (strain ATCC 14091 / BCRC 22168 / CBS 111 / JCM 3599 / NBRC 0793 / NRRL Y-1031 F-60-10)</name>
    <name type="common">Yeast</name>
    <name type="synonym">Pichia ciferrii</name>
    <dbReference type="NCBI Taxonomy" id="1206466"/>
    <lineage>
        <taxon>Eukaryota</taxon>
        <taxon>Fungi</taxon>
        <taxon>Dikarya</taxon>
        <taxon>Ascomycota</taxon>
        <taxon>Saccharomycotina</taxon>
        <taxon>Saccharomycetes</taxon>
        <taxon>Phaffomycetales</taxon>
        <taxon>Wickerhamomycetaceae</taxon>
        <taxon>Wickerhamomyces</taxon>
    </lineage>
</organism>
<feature type="compositionally biased region" description="Polar residues" evidence="1">
    <location>
        <begin position="105"/>
        <end position="122"/>
    </location>
</feature>
<gene>
    <name evidence="2" type="ORF">BN7_2488</name>
</gene>
<sequence length="390" mass="44372">MRYLRKFTGDDITVDDLIPSIKEVQIDEIPKIQQKKVIKTRFNGKKGNPTRRVVSTPIFDLVTPMEDLGLVPPPKFNENVVFPEPRSTDHKLKMPKRRPPPTRESYPSSTTNKIVPNQQKSLPATPPLPKYPIMYHHHEQRPFPKRDISMPVQLLHQNANGLHQIHDYTNIIQIYEENSPFGLYQRDVSDPTSPLHQSHSNTSSPEINSNSSSSDTASNPSSTYSFIDTPEDDVISIDPSIINKSPNSNPNEFKSKLHPRDSIKYLRSYDDTQKGFQIKTKTPPVLPQHTMNVTKKDPYYVSRASFEGERSQSSPQSPCNERDTAIFTRRSRKLPSIPGSEIELSQPQQHQQLNSSQTHASSPRLQPITFHQFQSPGYRGGLRVVNRVPS</sequence>
<evidence type="ECO:0000313" key="2">
    <source>
        <dbReference type="EMBL" id="CCH42942.1"/>
    </source>
</evidence>
<reference evidence="2 3" key="1">
    <citation type="journal article" date="2012" name="Eukaryot. Cell">
        <title>Draft genome sequence of Wickerhamomyces ciferrii NRRL Y-1031 F-60-10.</title>
        <authorList>
            <person name="Schneider J."/>
            <person name="Andrea H."/>
            <person name="Blom J."/>
            <person name="Jaenicke S."/>
            <person name="Ruckert C."/>
            <person name="Schorsch C."/>
            <person name="Szczepanowski R."/>
            <person name="Farwick M."/>
            <person name="Goesmann A."/>
            <person name="Puhler A."/>
            <person name="Schaffer S."/>
            <person name="Tauch A."/>
            <person name="Kohler T."/>
            <person name="Brinkrolf K."/>
        </authorList>
    </citation>
    <scope>NUCLEOTIDE SEQUENCE [LARGE SCALE GENOMIC DNA]</scope>
    <source>
        <strain evidence="3">ATCC 14091 / BCRC 22168 / CBS 111 / JCM 3599 / NBRC 0793 / NRRL Y-1031 F-60-10</strain>
    </source>
</reference>
<dbReference type="EMBL" id="CAIF01000058">
    <property type="protein sequence ID" value="CCH42942.1"/>
    <property type="molecule type" value="Genomic_DNA"/>
</dbReference>
<feature type="compositionally biased region" description="Low complexity" evidence="1">
    <location>
        <begin position="345"/>
        <end position="357"/>
    </location>
</feature>
<dbReference type="AlphaFoldDB" id="K0KL77"/>
<feature type="region of interest" description="Disordered" evidence="1">
    <location>
        <begin position="183"/>
        <end position="259"/>
    </location>
</feature>
<evidence type="ECO:0000256" key="1">
    <source>
        <dbReference type="SAM" id="MobiDB-lite"/>
    </source>
</evidence>
<dbReference type="HOGENOM" id="CLU_708231_0_0_1"/>
<name>K0KL77_WICCF</name>
<evidence type="ECO:0000313" key="3">
    <source>
        <dbReference type="Proteomes" id="UP000009328"/>
    </source>
</evidence>
<feature type="compositionally biased region" description="Polar residues" evidence="1">
    <location>
        <begin position="190"/>
        <end position="199"/>
    </location>
</feature>
<accession>K0KL77</accession>
<dbReference type="GO" id="GO:0004674">
    <property type="term" value="F:protein serine/threonine kinase activity"/>
    <property type="evidence" value="ECO:0007669"/>
    <property type="project" value="UniProtKB-EC"/>
</dbReference>
<feature type="region of interest" description="Disordered" evidence="1">
    <location>
        <begin position="81"/>
        <end position="131"/>
    </location>
</feature>
<dbReference type="Proteomes" id="UP000009328">
    <property type="component" value="Unassembled WGS sequence"/>
</dbReference>
<comment type="caution">
    <text evidence="2">The sequence shown here is derived from an EMBL/GenBank/DDBJ whole genome shotgun (WGS) entry which is preliminary data.</text>
</comment>
<keyword evidence="3" id="KW-1185">Reference proteome</keyword>
<protein>
    <submittedName>
        <fullName evidence="2">Titin</fullName>
        <ecNumber evidence="2">2.7.11.1</ecNumber>
    </submittedName>
</protein>
<feature type="compositionally biased region" description="Low complexity" evidence="1">
    <location>
        <begin position="200"/>
        <end position="225"/>
    </location>
</feature>
<dbReference type="InParanoid" id="K0KL77"/>
<feature type="region of interest" description="Disordered" evidence="1">
    <location>
        <begin position="337"/>
        <end position="379"/>
    </location>
</feature>
<feature type="compositionally biased region" description="Low complexity" evidence="1">
    <location>
        <begin position="236"/>
        <end position="251"/>
    </location>
</feature>
<feature type="compositionally biased region" description="Polar residues" evidence="1">
    <location>
        <begin position="358"/>
        <end position="375"/>
    </location>
</feature>
<proteinExistence type="predicted"/>
<dbReference type="EC" id="2.7.11.1" evidence="2"/>